<sequence length="74" mass="8124">MTAQDVPASAAGRLRGVLSFIWLDGMFFRARFQKSTAVCTTTSVWDGEDAAKYANDISVPNLLFSSFVLFDSPK</sequence>
<dbReference type="EMBL" id="BPLR01005941">
    <property type="protein sequence ID" value="GIY06253.1"/>
    <property type="molecule type" value="Genomic_DNA"/>
</dbReference>
<dbReference type="AlphaFoldDB" id="A0AAV4Q994"/>
<organism evidence="1 2">
    <name type="scientific">Caerostris extrusa</name>
    <name type="common">Bark spider</name>
    <name type="synonym">Caerostris bankana</name>
    <dbReference type="NCBI Taxonomy" id="172846"/>
    <lineage>
        <taxon>Eukaryota</taxon>
        <taxon>Metazoa</taxon>
        <taxon>Ecdysozoa</taxon>
        <taxon>Arthropoda</taxon>
        <taxon>Chelicerata</taxon>
        <taxon>Arachnida</taxon>
        <taxon>Araneae</taxon>
        <taxon>Araneomorphae</taxon>
        <taxon>Entelegynae</taxon>
        <taxon>Araneoidea</taxon>
        <taxon>Araneidae</taxon>
        <taxon>Caerostris</taxon>
    </lineage>
</organism>
<comment type="caution">
    <text evidence="1">The sequence shown here is derived from an EMBL/GenBank/DDBJ whole genome shotgun (WGS) entry which is preliminary data.</text>
</comment>
<reference evidence="1 2" key="1">
    <citation type="submission" date="2021-06" db="EMBL/GenBank/DDBJ databases">
        <title>Caerostris extrusa draft genome.</title>
        <authorList>
            <person name="Kono N."/>
            <person name="Arakawa K."/>
        </authorList>
    </citation>
    <scope>NUCLEOTIDE SEQUENCE [LARGE SCALE GENOMIC DNA]</scope>
</reference>
<gene>
    <name evidence="1" type="ORF">CEXT_544241</name>
</gene>
<evidence type="ECO:0000313" key="1">
    <source>
        <dbReference type="EMBL" id="GIY06253.1"/>
    </source>
</evidence>
<evidence type="ECO:0000313" key="2">
    <source>
        <dbReference type="Proteomes" id="UP001054945"/>
    </source>
</evidence>
<accession>A0AAV4Q994</accession>
<dbReference type="Proteomes" id="UP001054945">
    <property type="component" value="Unassembled WGS sequence"/>
</dbReference>
<protein>
    <submittedName>
        <fullName evidence="1">Uncharacterized protein</fullName>
    </submittedName>
</protein>
<name>A0AAV4Q994_CAEEX</name>
<keyword evidence="2" id="KW-1185">Reference proteome</keyword>
<proteinExistence type="predicted"/>